<feature type="transmembrane region" description="Helical" evidence="2">
    <location>
        <begin position="16"/>
        <end position="34"/>
    </location>
</feature>
<sequence length="126" mass="13556">MRAEWTKLRTLQSTGWLLLGLAVSTAGIGALTAWSVPTECLAPEAGCREDIARYSLAGVYLGQIAVVVLATLAVTAEYGTQTIKGTLAAEPRRGWSSRPRPASSSRWWPGPARWGCSGRWRPAARS</sequence>
<feature type="transmembrane region" description="Helical" evidence="2">
    <location>
        <begin position="54"/>
        <end position="74"/>
    </location>
</feature>
<reference evidence="3 4" key="2">
    <citation type="submission" date="2020-03" db="EMBL/GenBank/DDBJ databases">
        <authorList>
            <person name="Ichikawa N."/>
            <person name="Kimura A."/>
            <person name="Kitahashi Y."/>
            <person name="Uohara A."/>
        </authorList>
    </citation>
    <scope>NUCLEOTIDE SEQUENCE [LARGE SCALE GENOMIC DNA]</scope>
    <source>
        <strain evidence="3 4">NBRC 108638</strain>
    </source>
</reference>
<feature type="compositionally biased region" description="Low complexity" evidence="1">
    <location>
        <begin position="94"/>
        <end position="112"/>
    </location>
</feature>
<organism evidence="3 4">
    <name type="scientific">Phytohabitans rumicis</name>
    <dbReference type="NCBI Taxonomy" id="1076125"/>
    <lineage>
        <taxon>Bacteria</taxon>
        <taxon>Bacillati</taxon>
        <taxon>Actinomycetota</taxon>
        <taxon>Actinomycetes</taxon>
        <taxon>Micromonosporales</taxon>
        <taxon>Micromonosporaceae</taxon>
    </lineage>
</organism>
<keyword evidence="2" id="KW-0812">Transmembrane</keyword>
<keyword evidence="2" id="KW-1133">Transmembrane helix</keyword>
<evidence type="ECO:0000313" key="3">
    <source>
        <dbReference type="EMBL" id="GFJ91433.1"/>
    </source>
</evidence>
<dbReference type="AlphaFoldDB" id="A0A6V8L2B4"/>
<feature type="region of interest" description="Disordered" evidence="1">
    <location>
        <begin position="89"/>
        <end position="113"/>
    </location>
</feature>
<proteinExistence type="predicted"/>
<keyword evidence="2" id="KW-0472">Membrane</keyword>
<gene>
    <name evidence="3" type="ORF">Prum_050750</name>
</gene>
<reference evidence="3 4" key="1">
    <citation type="submission" date="2020-03" db="EMBL/GenBank/DDBJ databases">
        <title>Whole genome shotgun sequence of Phytohabitans rumicis NBRC 108638.</title>
        <authorList>
            <person name="Komaki H."/>
            <person name="Tamura T."/>
        </authorList>
    </citation>
    <scope>NUCLEOTIDE SEQUENCE [LARGE SCALE GENOMIC DNA]</scope>
    <source>
        <strain evidence="3 4">NBRC 108638</strain>
    </source>
</reference>
<evidence type="ECO:0000256" key="1">
    <source>
        <dbReference type="SAM" id="MobiDB-lite"/>
    </source>
</evidence>
<keyword evidence="4" id="KW-1185">Reference proteome</keyword>
<dbReference type="Proteomes" id="UP000482960">
    <property type="component" value="Unassembled WGS sequence"/>
</dbReference>
<protein>
    <submittedName>
        <fullName evidence="3">Uncharacterized protein</fullName>
    </submittedName>
</protein>
<dbReference type="EMBL" id="BLPG01000001">
    <property type="protein sequence ID" value="GFJ91433.1"/>
    <property type="molecule type" value="Genomic_DNA"/>
</dbReference>
<evidence type="ECO:0000256" key="2">
    <source>
        <dbReference type="SAM" id="Phobius"/>
    </source>
</evidence>
<accession>A0A6V8L2B4</accession>
<comment type="caution">
    <text evidence="3">The sequence shown here is derived from an EMBL/GenBank/DDBJ whole genome shotgun (WGS) entry which is preliminary data.</text>
</comment>
<name>A0A6V8L2B4_9ACTN</name>
<dbReference type="RefSeq" id="WP_218577311.1">
    <property type="nucleotide sequence ID" value="NZ_BLPG01000001.1"/>
</dbReference>
<evidence type="ECO:0000313" key="4">
    <source>
        <dbReference type="Proteomes" id="UP000482960"/>
    </source>
</evidence>